<keyword evidence="3" id="KW-1185">Reference proteome</keyword>
<reference evidence="2 3" key="1">
    <citation type="submission" date="2020-02" db="EMBL/GenBank/DDBJ databases">
        <title>Bacillus aquiflavi sp. nov., isolated from yellow water of strong flavor Chinese baijiu in Yibin region of China.</title>
        <authorList>
            <person name="Xie J."/>
        </authorList>
    </citation>
    <scope>NUCLEOTIDE SEQUENCE [LARGE SCALE GENOMIC DNA]</scope>
    <source>
        <strain evidence="2 3">SA4</strain>
    </source>
</reference>
<protein>
    <submittedName>
        <fullName evidence="2">HEAT repeat domain-containing protein</fullName>
    </submittedName>
</protein>
<keyword evidence="1" id="KW-0812">Transmembrane</keyword>
<dbReference type="Gene3D" id="1.25.10.10">
    <property type="entry name" value="Leucine-rich Repeat Variant"/>
    <property type="match status" value="1"/>
</dbReference>
<dbReference type="Proteomes" id="UP000481043">
    <property type="component" value="Unassembled WGS sequence"/>
</dbReference>
<dbReference type="Pfam" id="PF13646">
    <property type="entry name" value="HEAT_2"/>
    <property type="match status" value="1"/>
</dbReference>
<proteinExistence type="predicted"/>
<dbReference type="AlphaFoldDB" id="A0A6M0Q2M9"/>
<dbReference type="InterPro" id="IPR016024">
    <property type="entry name" value="ARM-type_fold"/>
</dbReference>
<accession>A0A6M0Q2M9</accession>
<dbReference type="RefSeq" id="WP_163177050.1">
    <property type="nucleotide sequence ID" value="NZ_JAAIWM010000001.1"/>
</dbReference>
<evidence type="ECO:0000256" key="1">
    <source>
        <dbReference type="SAM" id="Phobius"/>
    </source>
</evidence>
<evidence type="ECO:0000313" key="3">
    <source>
        <dbReference type="Proteomes" id="UP000481043"/>
    </source>
</evidence>
<gene>
    <name evidence="2" type="ORF">G4D63_01685</name>
</gene>
<organism evidence="2 3">
    <name type="scientific">Bacillus mesophilus</name>
    <dbReference type="NCBI Taxonomy" id="1808955"/>
    <lineage>
        <taxon>Bacteria</taxon>
        <taxon>Bacillati</taxon>
        <taxon>Bacillota</taxon>
        <taxon>Bacilli</taxon>
        <taxon>Bacillales</taxon>
        <taxon>Bacillaceae</taxon>
        <taxon>Bacillus</taxon>
    </lineage>
</organism>
<name>A0A6M0Q2M9_9BACI</name>
<dbReference type="EMBL" id="JAAIWM010000001">
    <property type="protein sequence ID" value="NEY70442.1"/>
    <property type="molecule type" value="Genomic_DNA"/>
</dbReference>
<sequence length="345" mass="41069">MGNIIFYLIFVITFLLFLLSILFLYLTIRKAIENHIRRKIDAYKEENRDHLFRYLYKGESSRQLLPDTYVKYVAIEELLNEFANVVEGVDLEKRMQSFAEMYFLERYKSNLYHRRWSIRMNVLYNIESFRMKSLLDEVVRFYHSKTILSEAEAVQILKLMVKFDHPELANLLLSNKHDFSEFVYRLLFSNMANDTLDEFLEKFYKLPLKFKLIIIDIVGIENRHECNQLLIAQLIDENDEIRIRSLKALSYLSTPLTQEELKRHLESESYEERLMALKICASVRKKEYIPLIIERMSDGIFVVRQQAGQAISRYPNGAELLKEISLQSHDQFARDMALEWLEKGS</sequence>
<dbReference type="InterPro" id="IPR011989">
    <property type="entry name" value="ARM-like"/>
</dbReference>
<feature type="transmembrane region" description="Helical" evidence="1">
    <location>
        <begin position="6"/>
        <end position="28"/>
    </location>
</feature>
<dbReference type="SUPFAM" id="SSF48371">
    <property type="entry name" value="ARM repeat"/>
    <property type="match status" value="1"/>
</dbReference>
<evidence type="ECO:0000313" key="2">
    <source>
        <dbReference type="EMBL" id="NEY70442.1"/>
    </source>
</evidence>
<comment type="caution">
    <text evidence="2">The sequence shown here is derived from an EMBL/GenBank/DDBJ whole genome shotgun (WGS) entry which is preliminary data.</text>
</comment>
<keyword evidence="1" id="KW-0472">Membrane</keyword>
<keyword evidence="1" id="KW-1133">Transmembrane helix</keyword>